<proteinExistence type="predicted"/>
<dbReference type="CDD" id="cd00063">
    <property type="entry name" value="FN3"/>
    <property type="match status" value="1"/>
</dbReference>
<evidence type="ECO:0000256" key="2">
    <source>
        <dbReference type="SAM" id="SignalP"/>
    </source>
</evidence>
<name>A0A147BGK1_IXORI</name>
<keyword evidence="1" id="KW-0677">Repeat</keyword>
<reference evidence="4" key="1">
    <citation type="journal article" date="2018" name="PLoS Negl. Trop. Dis.">
        <title>Sialome diversity of ticks revealed by RNAseq of single tick salivary glands.</title>
        <authorList>
            <person name="Perner J."/>
            <person name="Kropackova S."/>
            <person name="Kopacek P."/>
            <person name="Ribeiro J.M."/>
        </authorList>
    </citation>
    <scope>NUCLEOTIDE SEQUENCE</scope>
    <source>
        <strain evidence="4">Siblings of single egg batch collected in Ceske Budejovice</strain>
        <tissue evidence="4">Salivary glands</tissue>
    </source>
</reference>
<dbReference type="PANTHER" id="PTHR46708">
    <property type="entry name" value="TENASCIN"/>
    <property type="match status" value="1"/>
</dbReference>
<dbReference type="InterPro" id="IPR050991">
    <property type="entry name" value="ECM_Regulatory_Proteins"/>
</dbReference>
<dbReference type="SMART" id="SM00060">
    <property type="entry name" value="FN3"/>
    <property type="match status" value="5"/>
</dbReference>
<dbReference type="InterPro" id="IPR003961">
    <property type="entry name" value="FN3_dom"/>
</dbReference>
<dbReference type="SUPFAM" id="SSF49265">
    <property type="entry name" value="Fibronectin type III"/>
    <property type="match status" value="3"/>
</dbReference>
<dbReference type="PROSITE" id="PS50853">
    <property type="entry name" value="FN3"/>
    <property type="match status" value="1"/>
</dbReference>
<dbReference type="InterPro" id="IPR036116">
    <property type="entry name" value="FN3_sf"/>
</dbReference>
<organism evidence="4">
    <name type="scientific">Ixodes ricinus</name>
    <name type="common">Common tick</name>
    <name type="synonym">Acarus ricinus</name>
    <dbReference type="NCBI Taxonomy" id="34613"/>
    <lineage>
        <taxon>Eukaryota</taxon>
        <taxon>Metazoa</taxon>
        <taxon>Ecdysozoa</taxon>
        <taxon>Arthropoda</taxon>
        <taxon>Chelicerata</taxon>
        <taxon>Arachnida</taxon>
        <taxon>Acari</taxon>
        <taxon>Parasitiformes</taxon>
        <taxon>Ixodida</taxon>
        <taxon>Ixodoidea</taxon>
        <taxon>Ixodidae</taxon>
        <taxon>Ixodinae</taxon>
        <taxon>Ixodes</taxon>
    </lineage>
</organism>
<feature type="chain" id="PRO_5007542271" evidence="2">
    <location>
        <begin position="22"/>
        <end position="562"/>
    </location>
</feature>
<feature type="domain" description="Fibronectin type-III" evidence="3">
    <location>
        <begin position="458"/>
        <end position="556"/>
    </location>
</feature>
<dbReference type="Gene3D" id="2.60.40.10">
    <property type="entry name" value="Immunoglobulins"/>
    <property type="match status" value="2"/>
</dbReference>
<evidence type="ECO:0000313" key="4">
    <source>
        <dbReference type="EMBL" id="JAR89898.1"/>
    </source>
</evidence>
<dbReference type="AlphaFoldDB" id="A0A147BGK1"/>
<dbReference type="EMBL" id="GEGO01005506">
    <property type="protein sequence ID" value="JAR89898.1"/>
    <property type="molecule type" value="Transcribed_RNA"/>
</dbReference>
<feature type="signal peptide" evidence="2">
    <location>
        <begin position="1"/>
        <end position="21"/>
    </location>
</feature>
<accession>A0A147BGK1</accession>
<dbReference type="PANTHER" id="PTHR46708:SF2">
    <property type="entry name" value="FIBRONECTIN TYPE-III DOMAIN-CONTAINING PROTEIN"/>
    <property type="match status" value="1"/>
</dbReference>
<dbReference type="InterPro" id="IPR013783">
    <property type="entry name" value="Ig-like_fold"/>
</dbReference>
<protein>
    <submittedName>
        <fullName evidence="4">Putative receptor mediating netrin-dependent axon guidance</fullName>
    </submittedName>
</protein>
<keyword evidence="2" id="KW-0732">Signal</keyword>
<keyword evidence="4" id="KW-0675">Receptor</keyword>
<evidence type="ECO:0000256" key="1">
    <source>
        <dbReference type="ARBA" id="ARBA00022737"/>
    </source>
</evidence>
<sequence length="562" mass="61599">MDLLLIKILGLLLLGDYLCEANSTIILTSPIQNPSSVELSETVDSSALTSITNLSVTALSPFGALVTWRSPSQKATFDVSATSNCMRKMRCTERPLVSISQDVGNPSLYSALISNLPTWENTSITVRACLDSSFCGDPEETWVVLKAQWVPEPVIVGIGAYNSTSFYVDWTYDSHERAHIFDGFEIRYCKFDHSGCFVKHTHKGHVTVTHQEPETHFRVNVGAVLNSHGWGKNDLGCVATAIVSTWSDVPSRPTVDVNSTSAMSVDLSWMFVNSTVSVIQIAKKNAPWINCTRNGSICSTNMDLGWTSLQENGTLTLRNLQQATHYTFFVRGCNENGCGAQATVNVSTLVAVPAAPALRLPGLAIDRVVIEWAIKEGSVNLIQVSKNNKKWLNCTSHNETCTSARTFQGQSTLNSGIITFKHLQPASNHWVSVRGCNDYGCGHPSEIEAPTDITGLSKPTDLRITPLTKGTALVEWKSPEEPAIPRMGYEVTWLCQPGDPRSIVVSDSRATIIDLPTEASCKVWVASYNLRPSGYILRSLKVEVSLRHSFRDTSNEIQGPQD</sequence>
<evidence type="ECO:0000259" key="3">
    <source>
        <dbReference type="PROSITE" id="PS50853"/>
    </source>
</evidence>